<protein>
    <submittedName>
        <fullName evidence="1">Uncharacterized protein</fullName>
    </submittedName>
</protein>
<keyword evidence="2" id="KW-1185">Reference proteome</keyword>
<accession>A0A9P6DFW4</accession>
<dbReference type="Proteomes" id="UP000807025">
    <property type="component" value="Unassembled WGS sequence"/>
</dbReference>
<gene>
    <name evidence="1" type="ORF">BDN71DRAFT_1506241</name>
</gene>
<dbReference type="AlphaFoldDB" id="A0A9P6DFW4"/>
<dbReference type="EMBL" id="MU154557">
    <property type="protein sequence ID" value="KAF9495894.1"/>
    <property type="molecule type" value="Genomic_DNA"/>
</dbReference>
<proteinExistence type="predicted"/>
<reference evidence="1" key="1">
    <citation type="submission" date="2020-11" db="EMBL/GenBank/DDBJ databases">
        <authorList>
            <consortium name="DOE Joint Genome Institute"/>
            <person name="Ahrendt S."/>
            <person name="Riley R."/>
            <person name="Andreopoulos W."/>
            <person name="Labutti K."/>
            <person name="Pangilinan J."/>
            <person name="Ruiz-Duenas F.J."/>
            <person name="Barrasa J.M."/>
            <person name="Sanchez-Garcia M."/>
            <person name="Camarero S."/>
            <person name="Miyauchi S."/>
            <person name="Serrano A."/>
            <person name="Linde D."/>
            <person name="Babiker R."/>
            <person name="Drula E."/>
            <person name="Ayuso-Fernandez I."/>
            <person name="Pacheco R."/>
            <person name="Padilla G."/>
            <person name="Ferreira P."/>
            <person name="Barriuso J."/>
            <person name="Kellner H."/>
            <person name="Castanera R."/>
            <person name="Alfaro M."/>
            <person name="Ramirez L."/>
            <person name="Pisabarro A.G."/>
            <person name="Kuo A."/>
            <person name="Tritt A."/>
            <person name="Lipzen A."/>
            <person name="He G."/>
            <person name="Yan M."/>
            <person name="Ng V."/>
            <person name="Cullen D."/>
            <person name="Martin F."/>
            <person name="Rosso M.-N."/>
            <person name="Henrissat B."/>
            <person name="Hibbett D."/>
            <person name="Martinez A.T."/>
            <person name="Grigoriev I.V."/>
        </authorList>
    </citation>
    <scope>NUCLEOTIDE SEQUENCE</scope>
    <source>
        <strain evidence="1">ATCC 90797</strain>
    </source>
</reference>
<name>A0A9P6DFW4_PLEER</name>
<comment type="caution">
    <text evidence="1">The sequence shown here is derived from an EMBL/GenBank/DDBJ whole genome shotgun (WGS) entry which is preliminary data.</text>
</comment>
<evidence type="ECO:0000313" key="1">
    <source>
        <dbReference type="EMBL" id="KAF9495894.1"/>
    </source>
</evidence>
<sequence length="356" mass="40166">MHGLTAPLIEYLHLLGPTHGKMLIPSSKATSSTVSRLVSNTPCLSASASTYRCRYFAGSKPSFWVLGNSQLHPKYPRAPVESSQNRGTRHCVCISPARRPGCLASGVHGLCRDAGLPVLRDRCRDGFRGGARLLHHVSPVRQVHATSDTRDGYLLRRRHPSTVFESCEETFVPLRNHFSAEGVRFVEQEKIHSTRLQRADLEFYARSEDKSSVVFTLWFRNEAPMDICGQIAFEFAIRLPRDDLKLVDIASVDMNKFAWCSLFGQLKGLEEIQAFLYKGLLYALYEDEEGDEGRCTFPSLSKLTLYYDDVDEEKSDRKCWEDLPKVLKFRAGCGLPIRKVTILPHGCLHVSIIWGC</sequence>
<evidence type="ECO:0000313" key="2">
    <source>
        <dbReference type="Proteomes" id="UP000807025"/>
    </source>
</evidence>
<organism evidence="1 2">
    <name type="scientific">Pleurotus eryngii</name>
    <name type="common">Boletus of the steppes</name>
    <dbReference type="NCBI Taxonomy" id="5323"/>
    <lineage>
        <taxon>Eukaryota</taxon>
        <taxon>Fungi</taxon>
        <taxon>Dikarya</taxon>
        <taxon>Basidiomycota</taxon>
        <taxon>Agaricomycotina</taxon>
        <taxon>Agaricomycetes</taxon>
        <taxon>Agaricomycetidae</taxon>
        <taxon>Agaricales</taxon>
        <taxon>Pleurotineae</taxon>
        <taxon>Pleurotaceae</taxon>
        <taxon>Pleurotus</taxon>
    </lineage>
</organism>